<evidence type="ECO:0000313" key="19">
    <source>
        <dbReference type="EMBL" id="KAF0026907.1"/>
    </source>
</evidence>
<feature type="region of interest" description="Disordered" evidence="16">
    <location>
        <begin position="2060"/>
        <end position="2088"/>
    </location>
</feature>
<dbReference type="SUPFAM" id="SSF111331">
    <property type="entry name" value="NAD kinase/diacylglycerol kinase-like"/>
    <property type="match status" value="1"/>
</dbReference>
<comment type="catalytic activity">
    <reaction evidence="15">
        <text>a 1,2-diacyl-sn-glycerol + ATP = a 1,2-diacyl-sn-glycero-3-phosphate + ADP + H(+)</text>
        <dbReference type="Rhea" id="RHEA:10272"/>
        <dbReference type="ChEBI" id="CHEBI:15378"/>
        <dbReference type="ChEBI" id="CHEBI:17815"/>
        <dbReference type="ChEBI" id="CHEBI:30616"/>
        <dbReference type="ChEBI" id="CHEBI:58608"/>
        <dbReference type="ChEBI" id="CHEBI:456216"/>
        <dbReference type="EC" id="2.7.1.107"/>
    </reaction>
</comment>
<feature type="region of interest" description="Disordered" evidence="16">
    <location>
        <begin position="1"/>
        <end position="33"/>
    </location>
</feature>
<evidence type="ECO:0000256" key="10">
    <source>
        <dbReference type="ARBA" id="ARBA00022833"/>
    </source>
</evidence>
<dbReference type="PROSITE" id="PS50081">
    <property type="entry name" value="ZF_DAG_PE_2"/>
    <property type="match status" value="1"/>
</dbReference>
<dbReference type="InterPro" id="IPR046349">
    <property type="entry name" value="C1-like_sf"/>
</dbReference>
<feature type="compositionally biased region" description="Basic and acidic residues" evidence="16">
    <location>
        <begin position="22"/>
        <end position="33"/>
    </location>
</feature>
<evidence type="ECO:0000259" key="17">
    <source>
        <dbReference type="PROSITE" id="PS50081"/>
    </source>
</evidence>
<evidence type="ECO:0000256" key="3">
    <source>
        <dbReference type="ARBA" id="ARBA00022553"/>
    </source>
</evidence>
<comment type="caution">
    <text evidence="19">The sequence shown here is derived from an EMBL/GenBank/DDBJ whole genome shotgun (WGS) entry which is preliminary data.</text>
</comment>
<dbReference type="SMART" id="SM00045">
    <property type="entry name" value="DAGKa"/>
    <property type="match status" value="1"/>
</dbReference>
<evidence type="ECO:0000256" key="8">
    <source>
        <dbReference type="ARBA" id="ARBA00022771"/>
    </source>
</evidence>
<keyword evidence="6" id="KW-0677">Repeat</keyword>
<feature type="domain" description="Phorbol-ester/DAG-type" evidence="17">
    <location>
        <begin position="61"/>
        <end position="112"/>
    </location>
</feature>
<evidence type="ECO:0000256" key="4">
    <source>
        <dbReference type="ARBA" id="ARBA00022679"/>
    </source>
</evidence>
<comment type="catalytic activity">
    <reaction evidence="13">
        <text>1,2-di-(9Z-octadecenoyl)-sn-glycerol + ATP = 1,2-di-(9Z-octadecenoyl)-sn-glycero-3-phosphate + ADP + H(+)</text>
        <dbReference type="Rhea" id="RHEA:40327"/>
        <dbReference type="ChEBI" id="CHEBI:15378"/>
        <dbReference type="ChEBI" id="CHEBI:30616"/>
        <dbReference type="ChEBI" id="CHEBI:52333"/>
        <dbReference type="ChEBI" id="CHEBI:74546"/>
        <dbReference type="ChEBI" id="CHEBI:456216"/>
    </reaction>
    <physiologicalReaction direction="left-to-right" evidence="13">
        <dbReference type="Rhea" id="RHEA:40328"/>
    </physiologicalReaction>
</comment>
<feature type="region of interest" description="Disordered" evidence="16">
    <location>
        <begin position="2529"/>
        <end position="2549"/>
    </location>
</feature>
<feature type="region of interest" description="Disordered" evidence="16">
    <location>
        <begin position="1776"/>
        <end position="1815"/>
    </location>
</feature>
<evidence type="ECO:0000256" key="13">
    <source>
        <dbReference type="ARBA" id="ARBA00023371"/>
    </source>
</evidence>
<dbReference type="EC" id="2.7.1.107" evidence="15"/>
<dbReference type="GO" id="GO:0004143">
    <property type="term" value="F:ATP-dependent diacylglycerol kinase activity"/>
    <property type="evidence" value="ECO:0007669"/>
    <property type="project" value="UniProtKB-EC"/>
</dbReference>
<dbReference type="InterPro" id="IPR054474">
    <property type="entry name" value="DGKD_4H"/>
</dbReference>
<dbReference type="InterPro" id="IPR001206">
    <property type="entry name" value="Diacylglycerol_kinase_cat_dom"/>
</dbReference>
<dbReference type="GO" id="GO:0005524">
    <property type="term" value="F:ATP binding"/>
    <property type="evidence" value="ECO:0007669"/>
    <property type="project" value="UniProtKB-KW"/>
</dbReference>
<dbReference type="GO" id="GO:0008270">
    <property type="term" value="F:zinc ion binding"/>
    <property type="evidence" value="ECO:0007669"/>
    <property type="project" value="UniProtKB-KW"/>
</dbReference>
<dbReference type="Gene3D" id="2.60.200.40">
    <property type="match status" value="1"/>
</dbReference>
<comment type="similarity">
    <text evidence="2 15">Belongs to the eukaryotic diacylglycerol kinase family.</text>
</comment>
<feature type="compositionally biased region" description="Basic and acidic residues" evidence="16">
    <location>
        <begin position="428"/>
        <end position="437"/>
    </location>
</feature>
<organism evidence="19 20">
    <name type="scientific">Scophthalmus maximus</name>
    <name type="common">Turbot</name>
    <name type="synonym">Psetta maxima</name>
    <dbReference type="NCBI Taxonomy" id="52904"/>
    <lineage>
        <taxon>Eukaryota</taxon>
        <taxon>Metazoa</taxon>
        <taxon>Chordata</taxon>
        <taxon>Craniata</taxon>
        <taxon>Vertebrata</taxon>
        <taxon>Euteleostomi</taxon>
        <taxon>Actinopterygii</taxon>
        <taxon>Neopterygii</taxon>
        <taxon>Teleostei</taxon>
        <taxon>Neoteleostei</taxon>
        <taxon>Acanthomorphata</taxon>
        <taxon>Carangaria</taxon>
        <taxon>Pleuronectiformes</taxon>
        <taxon>Pleuronectoidei</taxon>
        <taxon>Scophthalmidae</taxon>
        <taxon>Scophthalmus</taxon>
    </lineage>
</organism>
<keyword evidence="8" id="KW-0863">Zinc-finger</keyword>
<dbReference type="InterPro" id="IPR008382">
    <property type="entry name" value="SPHK1-interactor_AKAP_110"/>
</dbReference>
<evidence type="ECO:0000256" key="7">
    <source>
        <dbReference type="ARBA" id="ARBA00022741"/>
    </source>
</evidence>
<feature type="compositionally biased region" description="Basic and acidic residues" evidence="16">
    <location>
        <begin position="2483"/>
        <end position="2493"/>
    </location>
</feature>
<dbReference type="Gene3D" id="3.30.60.20">
    <property type="match status" value="1"/>
</dbReference>
<keyword evidence="11 15" id="KW-0067">ATP-binding</keyword>
<proteinExistence type="inferred from homology"/>
<dbReference type="FunFam" id="2.60.200.40:FF:000001">
    <property type="entry name" value="Diacylglycerol kinase"/>
    <property type="match status" value="1"/>
</dbReference>
<evidence type="ECO:0000256" key="16">
    <source>
        <dbReference type="SAM" id="MobiDB-lite"/>
    </source>
</evidence>
<dbReference type="InterPro" id="IPR016064">
    <property type="entry name" value="NAD/diacylglycerol_kinase_sf"/>
</dbReference>
<evidence type="ECO:0000256" key="6">
    <source>
        <dbReference type="ARBA" id="ARBA00022737"/>
    </source>
</evidence>
<dbReference type="EMBL" id="VEVO01000019">
    <property type="protein sequence ID" value="KAF0026907.1"/>
    <property type="molecule type" value="Genomic_DNA"/>
</dbReference>
<feature type="region of interest" description="Disordered" evidence="16">
    <location>
        <begin position="2726"/>
        <end position="2754"/>
    </location>
</feature>
<dbReference type="Gene3D" id="3.40.50.10330">
    <property type="entry name" value="Probable inorganic polyphosphate/atp-NAD kinase, domain 1"/>
    <property type="match status" value="1"/>
</dbReference>
<evidence type="ECO:0000256" key="14">
    <source>
        <dbReference type="ARBA" id="ARBA00060536"/>
    </source>
</evidence>
<gene>
    <name evidence="19" type="ORF">F2P81_021644</name>
</gene>
<dbReference type="SMART" id="SM00109">
    <property type="entry name" value="C1"/>
    <property type="match status" value="1"/>
</dbReference>
<evidence type="ECO:0000313" key="20">
    <source>
        <dbReference type="Proteomes" id="UP000438429"/>
    </source>
</evidence>
<comment type="pathway">
    <text evidence="14">Glycerolipid metabolism.</text>
</comment>
<feature type="compositionally biased region" description="Basic and acidic residues" evidence="16">
    <location>
        <begin position="1933"/>
        <end position="1943"/>
    </location>
</feature>
<reference evidence="19 20" key="1">
    <citation type="submission" date="2019-06" db="EMBL/GenBank/DDBJ databases">
        <title>Draft genomes of female and male turbot (Scophthalmus maximus).</title>
        <authorList>
            <person name="Xu H."/>
            <person name="Xu X.-W."/>
            <person name="Shao C."/>
            <person name="Chen S."/>
        </authorList>
    </citation>
    <scope>NUCLEOTIDE SEQUENCE [LARGE SCALE GENOMIC DNA]</scope>
    <source>
        <strain evidence="19">Ysfricsl-2016a</strain>
        <tissue evidence="19">Blood</tissue>
    </source>
</reference>
<dbReference type="GO" id="GO:0008104">
    <property type="term" value="P:intracellular protein localization"/>
    <property type="evidence" value="ECO:0007669"/>
    <property type="project" value="TreeGrafter"/>
</dbReference>
<keyword evidence="5" id="KW-0479">Metal-binding</keyword>
<feature type="compositionally biased region" description="Acidic residues" evidence="16">
    <location>
        <begin position="2060"/>
        <end position="2074"/>
    </location>
</feature>
<feature type="compositionally biased region" description="Basic and acidic residues" evidence="16">
    <location>
        <begin position="2739"/>
        <end position="2750"/>
    </location>
</feature>
<protein>
    <recommendedName>
        <fullName evidence="15">Diacylglycerol kinase</fullName>
        <shortName evidence="15">DAG kinase</shortName>
        <ecNumber evidence="15">2.7.1.107</ecNumber>
    </recommendedName>
</protein>
<dbReference type="InterPro" id="IPR000756">
    <property type="entry name" value="Diacylglycerol_kin_accessory"/>
</dbReference>
<dbReference type="PANTHER" id="PTHR10226:SF3">
    <property type="entry name" value="A-KINASE ANCHOR PROTEIN 11"/>
    <property type="match status" value="1"/>
</dbReference>
<feature type="region of interest" description="Disordered" evidence="16">
    <location>
        <begin position="916"/>
        <end position="987"/>
    </location>
</feature>
<feature type="region of interest" description="Disordered" evidence="16">
    <location>
        <begin position="1353"/>
        <end position="1413"/>
    </location>
</feature>
<feature type="compositionally biased region" description="Pro residues" evidence="16">
    <location>
        <begin position="2022"/>
        <end position="2037"/>
    </location>
</feature>
<dbReference type="Proteomes" id="UP000438429">
    <property type="component" value="Unassembled WGS sequence"/>
</dbReference>
<dbReference type="Pfam" id="PF00130">
    <property type="entry name" value="C1_1"/>
    <property type="match status" value="1"/>
</dbReference>
<keyword evidence="4 15" id="KW-0808">Transferase</keyword>
<dbReference type="GO" id="GO:0046486">
    <property type="term" value="P:glycerolipid metabolic process"/>
    <property type="evidence" value="ECO:0007669"/>
    <property type="project" value="UniProtKB-UniPathway"/>
</dbReference>
<dbReference type="Pfam" id="PF00609">
    <property type="entry name" value="DAGK_acc"/>
    <property type="match status" value="1"/>
</dbReference>
<dbReference type="UniPathway" id="UPA00230"/>
<dbReference type="PROSITE" id="PS50146">
    <property type="entry name" value="DAGK"/>
    <property type="match status" value="1"/>
</dbReference>
<dbReference type="CDD" id="cd20894">
    <property type="entry name" value="C1_DGKeta_rpt2"/>
    <property type="match status" value="1"/>
</dbReference>
<evidence type="ECO:0000256" key="2">
    <source>
        <dbReference type="ARBA" id="ARBA00009280"/>
    </source>
</evidence>
<dbReference type="FunFam" id="3.40.50.10330:FF:000001">
    <property type="entry name" value="Diacylglycerol kinase"/>
    <property type="match status" value="1"/>
</dbReference>
<keyword evidence="9 15" id="KW-0418">Kinase</keyword>
<feature type="compositionally biased region" description="Basic and acidic residues" evidence="16">
    <location>
        <begin position="445"/>
        <end position="463"/>
    </location>
</feature>
<evidence type="ECO:0000256" key="9">
    <source>
        <dbReference type="ARBA" id="ARBA00022777"/>
    </source>
</evidence>
<dbReference type="GO" id="GO:0005737">
    <property type="term" value="C:cytoplasm"/>
    <property type="evidence" value="ECO:0007669"/>
    <property type="project" value="TreeGrafter"/>
</dbReference>
<dbReference type="InterPro" id="IPR017438">
    <property type="entry name" value="ATP-NAD_kinase_N"/>
</dbReference>
<dbReference type="Pfam" id="PF22944">
    <property type="entry name" value="DGKD_4H"/>
    <property type="match status" value="1"/>
</dbReference>
<feature type="region of interest" description="Disordered" evidence="16">
    <location>
        <begin position="1184"/>
        <end position="1224"/>
    </location>
</feature>
<dbReference type="FunFam" id="3.30.60.20:FF:000002">
    <property type="entry name" value="Diacylglycerol kinase"/>
    <property type="match status" value="1"/>
</dbReference>
<dbReference type="InterPro" id="IPR047480">
    <property type="entry name" value="C1_DGKeta_rpt2"/>
</dbReference>
<evidence type="ECO:0000259" key="18">
    <source>
        <dbReference type="PROSITE" id="PS50146"/>
    </source>
</evidence>
<dbReference type="GO" id="GO:0007200">
    <property type="term" value="P:phospholipase C-activating G protein-coupled receptor signaling pathway"/>
    <property type="evidence" value="ECO:0007669"/>
    <property type="project" value="InterPro"/>
</dbReference>
<keyword evidence="10" id="KW-0862">Zinc</keyword>
<feature type="domain" description="DAGKc" evidence="18">
    <location>
        <begin position="179"/>
        <end position="314"/>
    </location>
</feature>
<keyword evidence="7 15" id="KW-0547">Nucleotide-binding</keyword>
<name>A0A6A4S1Q0_SCOMX</name>
<comment type="pathway">
    <text evidence="1">Lipid metabolism; glycerolipid metabolism.</text>
</comment>
<evidence type="ECO:0000256" key="5">
    <source>
        <dbReference type="ARBA" id="ARBA00022723"/>
    </source>
</evidence>
<dbReference type="InterPro" id="IPR002219">
    <property type="entry name" value="PKC_DAG/PE"/>
</dbReference>
<feature type="region of interest" description="Disordered" evidence="16">
    <location>
        <begin position="2481"/>
        <end position="2508"/>
    </location>
</feature>
<feature type="region of interest" description="Disordered" evidence="16">
    <location>
        <begin position="428"/>
        <end position="463"/>
    </location>
</feature>
<evidence type="ECO:0000256" key="15">
    <source>
        <dbReference type="RuleBase" id="RU361128"/>
    </source>
</evidence>
<sequence>MALSVMYGRTGDGTISEDDGETQSREESVSVKRPEQPNGFTAISLSFPSISCGGRRPIAMPHQWLEGNLPVSAKCAVCDKTCGSVLRLQDWRCLWCKAMVHTACMDLYPRKCPLGQCKVSIIPPTALNSIDSDVSVSHSSSGYTACKGTVQSNQTRNKILSLTSLRLSSGFWKATCPPSCASPLLVFVNSKSGDNQGVKFLRRFKQLLNPAQVFDLVNGGPHLGLRLFQKFDNFRILVCGGDGSVGWVLSEIDKLNLHKQCQLGVLPLGTGNDLARVLGWGPSCDDDTQLPQILEKLERASTKMLDRWSIMTYEIKIPPKHSCPTTPEGTDDCQFHISAYEDSVAAHLTKILNCEQHSGVISSAKILCETVKDFVAKVGKAYEKSAENADECDTMSLKLFRSREQLMLRANSLKKAVRQIIDQAERVVDEQNDHTEDTELPSPLEFRKDSEEENRDSEKDEDTKELEAVTFCGDVNLKLIINQFTCGNCGGRTLESVRQESLLSDGEEGLAASIAGSSIISKMLLANIDPFGATPFIDPDLDSLDGYMEKCVMNNYFGIGLDAKISLEFNNKREEHPEKCRSRTKNMMWYGVLGTKELLQRTYKNLEQKVQLECDGQYIPLPSLQGIAVLNIPSYAGGTNFWGGTKEDDIFCAPSFDDKILEVVAVFGSMQMAVSRVIKLQHHRIAQCRTVKITILGDEGVPIQVDGEAWIQPPGVIKIQHKNRAQMLTRDRAFENTLKSWEDKLKYDKAPLRPHLYPQQSVDLATEEEAALVQMCARATEELITRICEAAKTNGLLEQELAHAVNAASHAINKTHPKFPESLARNTAIEVASTVKALYNETESLLLGRVSLQLDPPEEELLSGALQSVELEMGKLGEIPWLYHILQPNDEEDHSLGYGKRNSRSSMFRIVPKFKKEKAAKKTSPQSGVNLRGRSEPDRPGVFPVRKRSRARGSSTGARIDRQRPPSSAPLDPTPTPSRHRQTVRDSGAQCVKSLFRNKKELCSVGLELPTRDATRLTEIHFVCLPGQCEGEEVTQQALISLPPGLRELLRSLHVDGLKNDEVLLLRDSRRLAEHKDAGHQVGDAVCVLRHNPSTGLYPQASVASLLGLLGCYVAGVRYALELHALQRGRAEPSQPEEDDTNQSVSSIEDDFVTALEHLEEDDTGDNPSAATYCRFKKRDVASQTVPAHKRRKELAGSRVIVSSSSKKSSAKHKPGPDVSVTVQKSSGLESQWTYCSPGARLPSPLIYVSESEESDGSSPSPIIFLDEVGYQKSLLAKLDIPQVPGGPRERVEDSDSEVSEFFDSFDQFDDLEELSSESCTLALPLDTVTEPTAQKKSVESGTNVSASKYVSRGCSTKGMNPHRFDQPTLPANVKKPTPLKPGSPYSLHPEVPDSPRPVQTPSEENGGPLFSPVSSSAFSPLVDSSGPLEYFWKTDEEAPDSSELRKPQDLCSLYKTYSDFASSLSKEILGSVCGYQSAVDISDNKNLSCVCHKEFENPSGYLMKLSEIQETVTVDKLQTKSQSLKDGIQRFATDLVEMSLGSALRDIQKGVSSCTTTLCHLAARLTSSVFQMAFHEIGMRRAYVLKERAVSGLAGFLVGEAVSGALKEFLTVKKQIFHSTVTRFAADLAEELVFEGIMEVCQFSHPSTPLTPSDWSFRQEDDEEEEEEVVSSYASDLSESVIQDAFIELSQADVAFTSQAAISVSLDNICYVSAESTDSSTCSTFANQQVLSASSAAAVPGPSGEDVTCTVKKALFTVSGMASCIPVPQAGQALSHLHESEETDQCQRSSSSETPHSSPKRITSSDSTTSTETPLFSHETQTAIAGVGGPSQGKSSFQNFSGNMVDMIVTEACELMTASKMKRSFGDCADFFTKTMGSRRDSSSKPEMVNYEAPESPSEQVAGLDCTDSRYVRKGGPVEPAAGSQSPGRASCEVEPRTRGVVETHPVMMHTLDVPGTEMGGQRRMSVPVDDSAQSSGQKSGGTPGTPPSTPQQPSEVSKEKQIKQFSKKLKTKLSKEFSPATPPSTPHQQPEPGPGPKDITPEEDKAEFMLKLMRSLSEEADGNEDEEEEELADGVGNRCLETGGGRHELNQMSTRRMSNKESLHYAERLACHIVSMATEMDTLGVAEEGETSEGSERIRRDSVAQFSEQTLNTLWVYAGEVAGEVINDVKRMVSSGQQCPYHRALRRRSLDRASSECLHHHHHQHQSQLGSDQNRDWRVGRLAEQWSSDLIASVFRSPTSTSSTFSSSSSGLSSEYPSCESVTDEYAGYLIRVLKKEGGSRELVLDQYASRLAYRSIKLGLAHASRKIKQRTPSLRLHSSKSLPDEWKASTSEASLLPKDGSVESVASRSGEDAQCCCSDSEEQSQREYMDLVNFAESLAYNITCDVTRKLHLSSARLPKSLTDSCLYKKSKLEGMAENLIRNSFSCPLLSKEGKSRHYHSTGSLYDGGYSSGVMQVIEHYARKIVDDTLKMSLSSVGLSPREHQRTPGHDRHSHTQRLSEGPAGGPALGERTCRYCLVQECPYCSKHGTHHQPASQRRKRGSECQARAERLSGMDIPKIHIDLDHRAAFAEEMVSTAMETAKRELSNTSLNADSGIGHDGASYAESLTAEIMTSAMSNICQATSIRYTHVHHYHHHGFVRCKYLHIFFKASFHLSALSSPGREATESTVSQQLSVGDDSLGSWSNLSFEDEHPDDNSSFLHLSDSNGNSSSWSSLGLEGEACEERMSFSPSDSDNTEDKETEVKEESSGTVCVDRTQVQTPRTTTSTPLVIVNSDVRELRRGPQHLSLDPQLRSMLQWLAASMVDTPQIQLGPDRELQQLPAVVQRLRERRWRVGELLHMLLRYCEESPTLGPAPAREEAPQGGREPHRVPLFQWLLEHA</sequence>
<keyword evidence="12" id="KW-0443">Lipid metabolism</keyword>
<dbReference type="Pfam" id="PF00781">
    <property type="entry name" value="DAGK_cat"/>
    <property type="match status" value="1"/>
</dbReference>
<dbReference type="PANTHER" id="PTHR10226">
    <property type="entry name" value="A KINASE ANCHOR PROTEIN"/>
    <property type="match status" value="1"/>
</dbReference>
<dbReference type="SMART" id="SM00046">
    <property type="entry name" value="DAGKc"/>
    <property type="match status" value="1"/>
</dbReference>
<feature type="compositionally biased region" description="Low complexity" evidence="16">
    <location>
        <begin position="1805"/>
        <end position="1814"/>
    </location>
</feature>
<evidence type="ECO:0000256" key="12">
    <source>
        <dbReference type="ARBA" id="ARBA00023098"/>
    </source>
</evidence>
<dbReference type="PROSITE" id="PS00479">
    <property type="entry name" value="ZF_DAG_PE_1"/>
    <property type="match status" value="1"/>
</dbReference>
<dbReference type="GO" id="GO:0051018">
    <property type="term" value="F:protein kinase A binding"/>
    <property type="evidence" value="ECO:0007669"/>
    <property type="project" value="TreeGrafter"/>
</dbReference>
<evidence type="ECO:0000256" key="11">
    <source>
        <dbReference type="ARBA" id="ARBA00022840"/>
    </source>
</evidence>
<feature type="region of interest" description="Disordered" evidence="16">
    <location>
        <begin position="1878"/>
        <end position="2043"/>
    </location>
</feature>
<keyword evidence="3" id="KW-0597">Phosphoprotein</keyword>
<evidence type="ECO:0000256" key="1">
    <source>
        <dbReference type="ARBA" id="ARBA00005175"/>
    </source>
</evidence>
<dbReference type="SUPFAM" id="SSF57889">
    <property type="entry name" value="Cysteine-rich domain"/>
    <property type="match status" value="1"/>
</dbReference>
<accession>A0A6A4S1Q0</accession>